<dbReference type="GO" id="GO:0003723">
    <property type="term" value="F:RNA binding"/>
    <property type="evidence" value="ECO:0007669"/>
    <property type="project" value="InterPro"/>
</dbReference>
<name>A0A2V0RBN7_9ZZZZ</name>
<protein>
    <submittedName>
        <fullName evidence="2">RdRp</fullName>
    </submittedName>
</protein>
<dbReference type="GO" id="GO:0003968">
    <property type="term" value="F:RNA-directed RNA polymerase activity"/>
    <property type="evidence" value="ECO:0007669"/>
    <property type="project" value="InterPro"/>
</dbReference>
<evidence type="ECO:0000259" key="1">
    <source>
        <dbReference type="Pfam" id="PF00680"/>
    </source>
</evidence>
<dbReference type="GO" id="GO:0006351">
    <property type="term" value="P:DNA-templated transcription"/>
    <property type="evidence" value="ECO:0007669"/>
    <property type="project" value="InterPro"/>
</dbReference>
<dbReference type="InterPro" id="IPR043502">
    <property type="entry name" value="DNA/RNA_pol_sf"/>
</dbReference>
<feature type="domain" description="RNA-directed RNA polymerase C-terminal" evidence="1">
    <location>
        <begin position="207"/>
        <end position="413"/>
    </location>
</feature>
<dbReference type="EMBL" id="BDQD01000200">
    <property type="protein sequence ID" value="GBH22766.1"/>
    <property type="molecule type" value="Genomic_RNA"/>
</dbReference>
<accession>A0A2V0RBN7</accession>
<dbReference type="Pfam" id="PF00680">
    <property type="entry name" value="RdRP_1"/>
    <property type="match status" value="1"/>
</dbReference>
<reference evidence="2" key="1">
    <citation type="submission" date="2017-04" db="EMBL/GenBank/DDBJ databases">
        <title>Unveiling RNA virosphere associated with marine microorganisms.</title>
        <authorList>
            <person name="Urayama S."/>
            <person name="Takaki Y."/>
            <person name="Nishi S."/>
            <person name="Yoshida Y."/>
            <person name="Deguchi S."/>
            <person name="Takai K."/>
            <person name="Nunoura T."/>
        </authorList>
    </citation>
    <scope>NUCLEOTIDE SEQUENCE</scope>
</reference>
<sequence length="540" mass="61777">MDKIKLMQESIDVFLTPEGQVRASSGFRALALGRPPTPRTPLFKDQDPDEILSNWLDVLDLVYDGNPDLRPLIDYDKSRKTKFGPQGGLRPFDEREEDFDAYYTTPDRRDSSARNKIVEWLDNSGILGHASAICFGTANELNKRPLQLETVVKMDQLDDKLNSNSGCRDYASRTDPAVQANAIEAVKDGTWVNLPMILGSRSQRGSERFIFMAPFSLNIVEKTYLYPLMQQIRENGDPFFSAWEGFSEVELGFKNQNFFSEEYTYIQQDFTKMDKHFNLLQMSIVFSVCWNVFQSEPRKSFKSLLRHILEIPVLVSLDKAATGLHGMPSGSGMTNFAESIVSLVIILTYRASGLDVVACQGLGDDSVMAIRRGKFLDEEILELMESTADLFGQTVNPEKQGISEHTTVYLQRFFDDRIPNHGIVLGMYPSILALNTAIFPERYHDPRKWSKEMEILRWIMILENCKNLPYFYKLVLFFMEGDKYQLGLALPDFFVMLPDLYEESKAIKGFVPTYNQESMDRGIYDFTTVKLLLEIASMRK</sequence>
<evidence type="ECO:0000313" key="2">
    <source>
        <dbReference type="EMBL" id="GBH22766.1"/>
    </source>
</evidence>
<dbReference type="InterPro" id="IPR001205">
    <property type="entry name" value="RNA-dir_pol_C"/>
</dbReference>
<comment type="caution">
    <text evidence="2">The sequence shown here is derived from an EMBL/GenBank/DDBJ whole genome shotgun (WGS) entry which is preliminary data.</text>
</comment>
<dbReference type="AlphaFoldDB" id="A0A2V0RBN7"/>
<dbReference type="EMBL" id="BDQB01000146">
    <property type="protein sequence ID" value="GBH22253.1"/>
    <property type="molecule type" value="Genomic_RNA"/>
</dbReference>
<dbReference type="EMBL" id="BDQC01000211">
    <property type="protein sequence ID" value="GBH22623.1"/>
    <property type="molecule type" value="Genomic_RNA"/>
</dbReference>
<dbReference type="SUPFAM" id="SSF56672">
    <property type="entry name" value="DNA/RNA polymerases"/>
    <property type="match status" value="1"/>
</dbReference>
<organism evidence="2">
    <name type="scientific">viral metagenome</name>
    <dbReference type="NCBI Taxonomy" id="1070528"/>
    <lineage>
        <taxon>unclassified sequences</taxon>
        <taxon>metagenomes</taxon>
        <taxon>organismal metagenomes</taxon>
    </lineage>
</organism>
<proteinExistence type="predicted"/>